<evidence type="ECO:0000256" key="1">
    <source>
        <dbReference type="SAM" id="MobiDB-lite"/>
    </source>
</evidence>
<feature type="compositionally biased region" description="Polar residues" evidence="1">
    <location>
        <begin position="208"/>
        <end position="217"/>
    </location>
</feature>
<feature type="compositionally biased region" description="Low complexity" evidence="1">
    <location>
        <begin position="363"/>
        <end position="380"/>
    </location>
</feature>
<feature type="region of interest" description="Disordered" evidence="1">
    <location>
        <begin position="51"/>
        <end position="299"/>
    </location>
</feature>
<comment type="caution">
    <text evidence="2">The sequence shown here is derived from an EMBL/GenBank/DDBJ whole genome shotgun (WGS) entry which is preliminary data.</text>
</comment>
<evidence type="ECO:0000313" key="2">
    <source>
        <dbReference type="EMBL" id="KAG0249376.1"/>
    </source>
</evidence>
<dbReference type="OrthoDB" id="2448135at2759"/>
<accession>A0A9P6PPD3</accession>
<dbReference type="AlphaFoldDB" id="A0A9P6PPD3"/>
<protein>
    <submittedName>
        <fullName evidence="2">Uncharacterized protein</fullName>
    </submittedName>
</protein>
<keyword evidence="3" id="KW-1185">Reference proteome</keyword>
<sequence length="484" mass="54683">MPKDAAPYQSLSFSATSSVMLSLENLSKHTQYHKELNVKRDFLKEFLDALGQAAAPEHDPAQETTEAAESTEEGSPTHRNAVSRSSDHHPQPYHQQALKKIHRNESKQEEPSDKHEYSHKTIAVPSSPEPSRKKNEKQQKQGDRLSLIECMKRKSGSKSIKRNEPKMYKRRKQLDNAAEHDIQHLDTTKSEHNPPSKQEKGKIAVSRTAGTNGSGSRSMKKVAIWNHRAQEDRHGTKSQDKGSSREGRNRRPLQGRENDDHRNYHEHHKRHHTKGKEHSITTRRPRTSDSNKPRKVLTQGSLVMNMLDKSTRLGIFKKGKASQRTTVNAGNGFLEEAFLNQRADSGIRDDNRRGKIVTSTYFDQQSISQTDDQSDMDSPSADGSDTHSAHSLKPRMRNRVRSCSVRREKVIRRSSVNDMSVQSTSSPDLPKSGLGRLSERNGSDELPVSCDSSPAPSEELVLKGLSRRNELAKYCEEYVDHDKS</sequence>
<dbReference type="Proteomes" id="UP000726737">
    <property type="component" value="Unassembled WGS sequence"/>
</dbReference>
<dbReference type="EMBL" id="JAAAJA010000830">
    <property type="protein sequence ID" value="KAG0249376.1"/>
    <property type="molecule type" value="Genomic_DNA"/>
</dbReference>
<feature type="compositionally biased region" description="Basic and acidic residues" evidence="1">
    <location>
        <begin position="228"/>
        <end position="263"/>
    </location>
</feature>
<feature type="compositionally biased region" description="Basic residues" evidence="1">
    <location>
        <begin position="264"/>
        <end position="275"/>
    </location>
</feature>
<feature type="compositionally biased region" description="Basic and acidic residues" evidence="1">
    <location>
        <begin position="161"/>
        <end position="202"/>
    </location>
</feature>
<evidence type="ECO:0000313" key="3">
    <source>
        <dbReference type="Proteomes" id="UP000726737"/>
    </source>
</evidence>
<gene>
    <name evidence="2" type="ORF">BG011_009369</name>
</gene>
<feature type="compositionally biased region" description="Basic and acidic residues" evidence="1">
    <location>
        <begin position="276"/>
        <end position="292"/>
    </location>
</feature>
<name>A0A9P6PPD3_9FUNG</name>
<feature type="compositionally biased region" description="Basic and acidic residues" evidence="1">
    <location>
        <begin position="103"/>
        <end position="119"/>
    </location>
</feature>
<feature type="compositionally biased region" description="Basic residues" evidence="1">
    <location>
        <begin position="390"/>
        <end position="400"/>
    </location>
</feature>
<reference evidence="2" key="1">
    <citation type="journal article" date="2020" name="Fungal Divers.">
        <title>Resolving the Mortierellaceae phylogeny through synthesis of multi-gene phylogenetics and phylogenomics.</title>
        <authorList>
            <person name="Vandepol N."/>
            <person name="Liber J."/>
            <person name="Desiro A."/>
            <person name="Na H."/>
            <person name="Kennedy M."/>
            <person name="Barry K."/>
            <person name="Grigoriev I.V."/>
            <person name="Miller A.N."/>
            <person name="O'Donnell K."/>
            <person name="Stajich J.E."/>
            <person name="Bonito G."/>
        </authorList>
    </citation>
    <scope>NUCLEOTIDE SEQUENCE</scope>
    <source>
        <strain evidence="2">KOD948</strain>
    </source>
</reference>
<organism evidence="2 3">
    <name type="scientific">Mortierella polycephala</name>
    <dbReference type="NCBI Taxonomy" id="41804"/>
    <lineage>
        <taxon>Eukaryota</taxon>
        <taxon>Fungi</taxon>
        <taxon>Fungi incertae sedis</taxon>
        <taxon>Mucoromycota</taxon>
        <taxon>Mortierellomycotina</taxon>
        <taxon>Mortierellomycetes</taxon>
        <taxon>Mortierellales</taxon>
        <taxon>Mortierellaceae</taxon>
        <taxon>Mortierella</taxon>
    </lineage>
</organism>
<proteinExistence type="predicted"/>
<feature type="compositionally biased region" description="Basic and acidic residues" evidence="1">
    <location>
        <begin position="130"/>
        <end position="143"/>
    </location>
</feature>
<feature type="region of interest" description="Disordered" evidence="1">
    <location>
        <begin position="359"/>
        <end position="457"/>
    </location>
</feature>
<feature type="compositionally biased region" description="Polar residues" evidence="1">
    <location>
        <begin position="414"/>
        <end position="427"/>
    </location>
</feature>